<evidence type="ECO:0000313" key="1">
    <source>
        <dbReference type="EMBL" id="KAK9161116.1"/>
    </source>
</evidence>
<dbReference type="AlphaFoldDB" id="A0AAP0KYS8"/>
<protein>
    <submittedName>
        <fullName evidence="1">Uncharacterized protein</fullName>
    </submittedName>
</protein>
<name>A0AAP0KYS8_9MAGN</name>
<proteinExistence type="predicted"/>
<keyword evidence="2" id="KW-1185">Reference proteome</keyword>
<evidence type="ECO:0000313" key="2">
    <source>
        <dbReference type="Proteomes" id="UP001420932"/>
    </source>
</evidence>
<gene>
    <name evidence="1" type="ORF">Syun_007457</name>
</gene>
<organism evidence="1 2">
    <name type="scientific">Stephania yunnanensis</name>
    <dbReference type="NCBI Taxonomy" id="152371"/>
    <lineage>
        <taxon>Eukaryota</taxon>
        <taxon>Viridiplantae</taxon>
        <taxon>Streptophyta</taxon>
        <taxon>Embryophyta</taxon>
        <taxon>Tracheophyta</taxon>
        <taxon>Spermatophyta</taxon>
        <taxon>Magnoliopsida</taxon>
        <taxon>Ranunculales</taxon>
        <taxon>Menispermaceae</taxon>
        <taxon>Menispermoideae</taxon>
        <taxon>Cissampelideae</taxon>
        <taxon>Stephania</taxon>
    </lineage>
</organism>
<dbReference type="EMBL" id="JBBNAF010000003">
    <property type="protein sequence ID" value="KAK9161116.1"/>
    <property type="molecule type" value="Genomic_DNA"/>
</dbReference>
<accession>A0AAP0KYS8</accession>
<dbReference type="Proteomes" id="UP001420932">
    <property type="component" value="Unassembled WGS sequence"/>
</dbReference>
<reference evidence="1 2" key="1">
    <citation type="submission" date="2024-01" db="EMBL/GenBank/DDBJ databases">
        <title>Genome assemblies of Stephania.</title>
        <authorList>
            <person name="Yang L."/>
        </authorList>
    </citation>
    <scope>NUCLEOTIDE SEQUENCE [LARGE SCALE GENOMIC DNA]</scope>
    <source>
        <strain evidence="1">YNDBR</strain>
        <tissue evidence="1">Leaf</tissue>
    </source>
</reference>
<comment type="caution">
    <text evidence="1">The sequence shown here is derived from an EMBL/GenBank/DDBJ whole genome shotgun (WGS) entry which is preliminary data.</text>
</comment>
<sequence length="74" mass="8881">MEKQRYKRSLSSMKGKILQSYSKLSNSKQSYHMHNIHYNRQHGDQQCGNEECHLINSPLYRRSIFLARIALIWK</sequence>